<dbReference type="PROSITE" id="PS50171">
    <property type="entry name" value="ZF_MATRIN"/>
    <property type="match status" value="1"/>
</dbReference>
<dbReference type="InterPro" id="IPR021966">
    <property type="entry name" value="SF3a60_bindingd"/>
</dbReference>
<evidence type="ECO:0000256" key="3">
    <source>
        <dbReference type="ARBA" id="ARBA00022553"/>
    </source>
</evidence>
<dbReference type="InterPro" id="IPR036236">
    <property type="entry name" value="Znf_C2H2_sf"/>
</dbReference>
<keyword evidence="3" id="KW-0597">Phosphoprotein</keyword>
<dbReference type="InterPro" id="IPR000690">
    <property type="entry name" value="Matrin/U1-C_Znf_C2H2"/>
</dbReference>
<feature type="compositionally biased region" description="Basic and acidic residues" evidence="8">
    <location>
        <begin position="327"/>
        <end position="349"/>
    </location>
</feature>
<evidence type="ECO:0000259" key="9">
    <source>
        <dbReference type="PROSITE" id="PS50171"/>
    </source>
</evidence>
<dbReference type="Pfam" id="PF11931">
    <property type="entry name" value="SF3a60_Prp9_C"/>
    <property type="match status" value="1"/>
</dbReference>
<evidence type="ECO:0000313" key="10">
    <source>
        <dbReference type="EMBL" id="PNS21158.1"/>
    </source>
</evidence>
<dbReference type="GO" id="GO:0005681">
    <property type="term" value="C:spliceosomal complex"/>
    <property type="evidence" value="ECO:0007669"/>
    <property type="project" value="InterPro"/>
</dbReference>
<dbReference type="InParanoid" id="A0A2K1R1J0"/>
<feature type="domain" description="Matrin-type" evidence="9">
    <location>
        <begin position="404"/>
        <end position="435"/>
    </location>
</feature>
<dbReference type="InterPro" id="IPR031774">
    <property type="entry name" value="SF3A3_dom"/>
</dbReference>
<dbReference type="InterPro" id="IPR013087">
    <property type="entry name" value="Znf_C2H2_type"/>
</dbReference>
<dbReference type="Pfam" id="PF12874">
    <property type="entry name" value="zf-met"/>
    <property type="match status" value="1"/>
</dbReference>
<organism evidence="10 11">
    <name type="scientific">Sphaceloma murrayae</name>
    <dbReference type="NCBI Taxonomy" id="2082308"/>
    <lineage>
        <taxon>Eukaryota</taxon>
        <taxon>Fungi</taxon>
        <taxon>Dikarya</taxon>
        <taxon>Ascomycota</taxon>
        <taxon>Pezizomycotina</taxon>
        <taxon>Dothideomycetes</taxon>
        <taxon>Dothideomycetidae</taxon>
        <taxon>Myriangiales</taxon>
        <taxon>Elsinoaceae</taxon>
        <taxon>Sphaceloma</taxon>
    </lineage>
</organism>
<evidence type="ECO:0000256" key="2">
    <source>
        <dbReference type="ARBA" id="ARBA00008776"/>
    </source>
</evidence>
<dbReference type="EMBL" id="NKHZ01000012">
    <property type="protein sequence ID" value="PNS21158.1"/>
    <property type="molecule type" value="Genomic_DNA"/>
</dbReference>
<feature type="region of interest" description="Disordered" evidence="8">
    <location>
        <begin position="285"/>
        <end position="309"/>
    </location>
</feature>
<comment type="similarity">
    <text evidence="2">Belongs to the SF3A3 family.</text>
</comment>
<evidence type="ECO:0000256" key="6">
    <source>
        <dbReference type="ARBA" id="ARBA00022833"/>
    </source>
</evidence>
<protein>
    <recommendedName>
        <fullName evidence="9">Matrin-type domain-containing protein</fullName>
    </recommendedName>
</protein>
<dbReference type="OrthoDB" id="2160351at2759"/>
<dbReference type="STRING" id="2082308.A0A2K1R1J0"/>
<gene>
    <name evidence="10" type="ORF">CAC42_3496</name>
</gene>
<dbReference type="GO" id="GO:0003723">
    <property type="term" value="F:RNA binding"/>
    <property type="evidence" value="ECO:0007669"/>
    <property type="project" value="InterPro"/>
</dbReference>
<dbReference type="FunCoup" id="A0A2K1R1J0">
    <property type="interactions" value="1179"/>
</dbReference>
<evidence type="ECO:0000256" key="1">
    <source>
        <dbReference type="ARBA" id="ARBA00004123"/>
    </source>
</evidence>
<name>A0A2K1R1J0_9PEZI</name>
<proteinExistence type="inferred from homology"/>
<feature type="compositionally biased region" description="Polar residues" evidence="8">
    <location>
        <begin position="290"/>
        <end position="302"/>
    </location>
</feature>
<dbReference type="SMART" id="SM00451">
    <property type="entry name" value="ZnF_U1"/>
    <property type="match status" value="1"/>
</dbReference>
<dbReference type="PROSITE" id="PS00028">
    <property type="entry name" value="ZINC_FINGER_C2H2_1"/>
    <property type="match status" value="1"/>
</dbReference>
<dbReference type="GO" id="GO:0000398">
    <property type="term" value="P:mRNA splicing, via spliceosome"/>
    <property type="evidence" value="ECO:0007669"/>
    <property type="project" value="InterPro"/>
</dbReference>
<dbReference type="Gene3D" id="3.30.160.60">
    <property type="entry name" value="Classic Zinc Finger"/>
    <property type="match status" value="1"/>
</dbReference>
<dbReference type="SUPFAM" id="SSF57667">
    <property type="entry name" value="beta-beta-alpha zinc fingers"/>
    <property type="match status" value="1"/>
</dbReference>
<dbReference type="InterPro" id="IPR051421">
    <property type="entry name" value="RNA_Proc_DNA_Dmg_Regulator"/>
</dbReference>
<feature type="compositionally biased region" description="Acidic residues" evidence="8">
    <location>
        <begin position="354"/>
        <end position="371"/>
    </location>
</feature>
<feature type="region of interest" description="Disordered" evidence="8">
    <location>
        <begin position="321"/>
        <end position="375"/>
    </location>
</feature>
<evidence type="ECO:0000256" key="7">
    <source>
        <dbReference type="ARBA" id="ARBA00023242"/>
    </source>
</evidence>
<keyword evidence="4" id="KW-0479">Metal-binding</keyword>
<dbReference type="Pfam" id="PF16837">
    <property type="entry name" value="SF3A3"/>
    <property type="match status" value="1"/>
</dbReference>
<evidence type="ECO:0000256" key="5">
    <source>
        <dbReference type="ARBA" id="ARBA00022771"/>
    </source>
</evidence>
<dbReference type="Pfam" id="PF12108">
    <property type="entry name" value="SF3a60_bindingd"/>
    <property type="match status" value="1"/>
</dbReference>
<keyword evidence="6" id="KW-0862">Zinc</keyword>
<dbReference type="InterPro" id="IPR024598">
    <property type="entry name" value="SF3a60/Prp9_C"/>
</dbReference>
<keyword evidence="5" id="KW-0863">Zinc-finger</keyword>
<accession>A0A2K1R1J0</accession>
<sequence length="499" mass="58049">MVLEELRFAHEDNERLEQAIADRLNTEPKHIRERLARDHEIKGFLDRIHDQSSRALDIYKSGTQLKIEELQQIATGEPFAEFQKRYDEVKSFHKRNPGEMAEDLERTYKRRAIGEDTPFLTGVESMFTGEEAYGRYFDLLGLHEQYINLPGLRRRPTYLQYLDTFDNFEGYPRPDKMKDEYFRYITGLAQYLESFMRKIKPLENLDKLFESFETDFEHAWEKDQVPGWQNQAVNGTLSNGPVTQGTGEGVWCSDCEKEFKSDSVYKAHLTGKKHIRAVEMRKARGDDGMENSTNGFKRNASVQRLKEKAVAERETRIKKLSAAMQTERSDTKVNVERRQGMTDKERNQELEALYNDEEKEAGGGDNEEEDEEQRKANPLHLPLAWDGKPIPFWLYKLHGLGVEFPCEICGNYVYMGRRAFEKHFSEARHLYGLKCLGITNSSLFREITGIEEAKALWEKIQLDRKKESTQTDDVIQMEDSQGNVMPAKVYYDLQKAGLL</sequence>
<reference evidence="10 11" key="1">
    <citation type="submission" date="2017-06" db="EMBL/GenBank/DDBJ databases">
        <title>Draft genome sequence of a variant of Elsinoe murrayae.</title>
        <authorList>
            <person name="Cheng Q."/>
        </authorList>
    </citation>
    <scope>NUCLEOTIDE SEQUENCE [LARGE SCALE GENOMIC DNA]</scope>
    <source>
        <strain evidence="10 11">CQ-2017a</strain>
    </source>
</reference>
<dbReference type="PANTHER" id="PTHR12786">
    <property type="entry name" value="SPLICING FACTOR SF3A-RELATED"/>
    <property type="match status" value="1"/>
</dbReference>
<evidence type="ECO:0000256" key="8">
    <source>
        <dbReference type="SAM" id="MobiDB-lite"/>
    </source>
</evidence>
<dbReference type="AlphaFoldDB" id="A0A2K1R1J0"/>
<evidence type="ECO:0000313" key="11">
    <source>
        <dbReference type="Proteomes" id="UP000243797"/>
    </source>
</evidence>
<dbReference type="InterPro" id="IPR003604">
    <property type="entry name" value="Matrin/U1-like-C_Znf_C2H2"/>
</dbReference>
<keyword evidence="7" id="KW-0539">Nucleus</keyword>
<dbReference type="Proteomes" id="UP000243797">
    <property type="component" value="Unassembled WGS sequence"/>
</dbReference>
<comment type="subcellular location">
    <subcellularLocation>
        <location evidence="1">Nucleus</location>
    </subcellularLocation>
</comment>
<comment type="caution">
    <text evidence="10">The sequence shown here is derived from an EMBL/GenBank/DDBJ whole genome shotgun (WGS) entry which is preliminary data.</text>
</comment>
<dbReference type="GO" id="GO:0008270">
    <property type="term" value="F:zinc ion binding"/>
    <property type="evidence" value="ECO:0007669"/>
    <property type="project" value="UniProtKB-KW"/>
</dbReference>
<evidence type="ECO:0000256" key="4">
    <source>
        <dbReference type="ARBA" id="ARBA00022723"/>
    </source>
</evidence>
<keyword evidence="11" id="KW-1185">Reference proteome</keyword>
<dbReference type="PANTHER" id="PTHR12786:SF2">
    <property type="entry name" value="SPLICING FACTOR 3A SUBUNIT 3"/>
    <property type="match status" value="1"/>
</dbReference>